<dbReference type="EMBL" id="KI274292">
    <property type="protein sequence ID" value="ESA24004.1"/>
    <property type="molecule type" value="Genomic_DNA"/>
</dbReference>
<sequence length="97" mass="11751">MQRVHRVIPVHDLKWRLMRWLNYDVNISSPIDRHAFHSLRYHCSIIEYNECIEARVKLEGSKTRLLPLVEYFCKMLLAQSTVCEDKSKKEFYLKILR</sequence>
<accession>U9UUD1</accession>
<proteinExistence type="predicted"/>
<dbReference type="HOGENOM" id="CLU_2347766_0_0_1"/>
<organism evidence="1">
    <name type="scientific">Rhizophagus irregularis (strain DAOM 181602 / DAOM 197198 / MUCL 43194)</name>
    <name type="common">Arbuscular mycorrhizal fungus</name>
    <name type="synonym">Glomus intraradices</name>
    <dbReference type="NCBI Taxonomy" id="747089"/>
    <lineage>
        <taxon>Eukaryota</taxon>
        <taxon>Fungi</taxon>
        <taxon>Fungi incertae sedis</taxon>
        <taxon>Mucoromycota</taxon>
        <taxon>Glomeromycotina</taxon>
        <taxon>Glomeromycetes</taxon>
        <taxon>Glomerales</taxon>
        <taxon>Glomeraceae</taxon>
        <taxon>Rhizophagus</taxon>
    </lineage>
</organism>
<protein>
    <submittedName>
        <fullName evidence="1">Uncharacterized protein</fullName>
    </submittedName>
</protein>
<dbReference type="AlphaFoldDB" id="U9UUD1"/>
<evidence type="ECO:0000313" key="1">
    <source>
        <dbReference type="EMBL" id="ESA24004.1"/>
    </source>
</evidence>
<reference evidence="1" key="1">
    <citation type="submission" date="2013-07" db="EMBL/GenBank/DDBJ databases">
        <title>The genome of an arbuscular mycorrhizal fungus provides insights into the evolution of the oldest plant symbiosis.</title>
        <authorList>
            <consortium name="DOE Joint Genome Institute"/>
            <person name="Tisserant E."/>
            <person name="Malbreil M."/>
            <person name="Kuo A."/>
            <person name="Kohler A."/>
            <person name="Symeonidi A."/>
            <person name="Balestrini R."/>
            <person name="Charron P."/>
            <person name="Duensing N."/>
            <person name="Frei-dit-Frey N."/>
            <person name="Gianinazzi-Pearson V."/>
            <person name="Gilbert B."/>
            <person name="Handa Y."/>
            <person name="Hijri M."/>
            <person name="Kaul R."/>
            <person name="Kawaguchi M."/>
            <person name="Krajinski F."/>
            <person name="Lammers P."/>
            <person name="Lapierre D."/>
            <person name="Masclaux F.G."/>
            <person name="Murat C."/>
            <person name="Morin E."/>
            <person name="Ndikumana S."/>
            <person name="Pagni M."/>
            <person name="Petitpierre D."/>
            <person name="Requena N."/>
            <person name="Rosikiewicz P."/>
            <person name="Riley R."/>
            <person name="Saito K."/>
            <person name="San Clemente H."/>
            <person name="Shapiro H."/>
            <person name="van Tuinen D."/>
            <person name="Becard G."/>
            <person name="Bonfante P."/>
            <person name="Paszkowski U."/>
            <person name="Shachar-Hill Y."/>
            <person name="Young J.P."/>
            <person name="Sanders I.R."/>
            <person name="Henrissat B."/>
            <person name="Rensing S.A."/>
            <person name="Grigoriev I.V."/>
            <person name="Corradi N."/>
            <person name="Roux C."/>
            <person name="Martin F."/>
        </authorList>
    </citation>
    <scope>NUCLEOTIDE SEQUENCE</scope>
    <source>
        <strain evidence="1">DAOM 197198</strain>
    </source>
</reference>
<gene>
    <name evidence="1" type="ORF">GLOINDRAFT_14850</name>
</gene>
<name>U9UUD1_RHIID</name>